<feature type="domain" description="Reverse transcriptase/retrotransposon-derived protein RNase H-like" evidence="2">
    <location>
        <begin position="15"/>
        <end position="58"/>
    </location>
</feature>
<dbReference type="InterPro" id="IPR043128">
    <property type="entry name" value="Rev_trsase/Diguanyl_cyclase"/>
</dbReference>
<evidence type="ECO:0000259" key="2">
    <source>
        <dbReference type="Pfam" id="PF17919"/>
    </source>
</evidence>
<reference evidence="3" key="1">
    <citation type="journal article" date="2019" name="Science">
        <title>Mutation of a bHLH transcription factor allowed almond domestication.</title>
        <authorList>
            <person name="Sanchez-Perez R."/>
            <person name="Pavan S."/>
            <person name="Mazzeo R."/>
            <person name="Moldovan C."/>
            <person name="Aiese Cigliano R."/>
            <person name="Del Cueto J."/>
            <person name="Ricciardi F."/>
            <person name="Lotti C."/>
            <person name="Ricciardi L."/>
            <person name="Dicenta F."/>
            <person name="Lopez-Marques R.L."/>
            <person name="Lindberg Moller B."/>
        </authorList>
    </citation>
    <scope>NUCLEOTIDE SEQUENCE</scope>
</reference>
<keyword evidence="1" id="KW-0511">Multifunctional enzyme</keyword>
<dbReference type="AlphaFoldDB" id="A0A4Y1RJG6"/>
<dbReference type="PANTHER" id="PTHR37984">
    <property type="entry name" value="PROTEIN CBG26694"/>
    <property type="match status" value="1"/>
</dbReference>
<dbReference type="Gene3D" id="3.30.70.270">
    <property type="match status" value="1"/>
</dbReference>
<evidence type="ECO:0000313" key="3">
    <source>
        <dbReference type="EMBL" id="BBH04369.1"/>
    </source>
</evidence>
<dbReference type="PANTHER" id="PTHR37984:SF5">
    <property type="entry name" value="PROTEIN NYNRIN-LIKE"/>
    <property type="match status" value="1"/>
</dbReference>
<proteinExistence type="predicted"/>
<protein>
    <recommendedName>
        <fullName evidence="2">Reverse transcriptase/retrotransposon-derived protein RNase H-like domain-containing protein</fullName>
    </recommendedName>
</protein>
<dbReference type="SUPFAM" id="SSF56672">
    <property type="entry name" value="DNA/RNA polymerases"/>
    <property type="match status" value="1"/>
</dbReference>
<dbReference type="InterPro" id="IPR043502">
    <property type="entry name" value="DNA/RNA_pol_sf"/>
</dbReference>
<dbReference type="InterPro" id="IPR041577">
    <property type="entry name" value="RT_RNaseH_2"/>
</dbReference>
<evidence type="ECO:0000256" key="1">
    <source>
        <dbReference type="ARBA" id="ARBA00023268"/>
    </source>
</evidence>
<dbReference type="GO" id="GO:0003824">
    <property type="term" value="F:catalytic activity"/>
    <property type="evidence" value="ECO:0007669"/>
    <property type="project" value="UniProtKB-KW"/>
</dbReference>
<dbReference type="Pfam" id="PF17919">
    <property type="entry name" value="RT_RNaseH_2"/>
    <property type="match status" value="1"/>
</dbReference>
<organism evidence="3">
    <name type="scientific">Prunus dulcis</name>
    <name type="common">Almond</name>
    <name type="synonym">Amygdalus dulcis</name>
    <dbReference type="NCBI Taxonomy" id="3755"/>
    <lineage>
        <taxon>Eukaryota</taxon>
        <taxon>Viridiplantae</taxon>
        <taxon>Streptophyta</taxon>
        <taxon>Embryophyta</taxon>
        <taxon>Tracheophyta</taxon>
        <taxon>Spermatophyta</taxon>
        <taxon>Magnoliopsida</taxon>
        <taxon>eudicotyledons</taxon>
        <taxon>Gunneridae</taxon>
        <taxon>Pentapetalae</taxon>
        <taxon>rosids</taxon>
        <taxon>fabids</taxon>
        <taxon>Rosales</taxon>
        <taxon>Rosaceae</taxon>
        <taxon>Amygdaloideae</taxon>
        <taxon>Amygdaleae</taxon>
        <taxon>Prunus</taxon>
    </lineage>
</organism>
<gene>
    <name evidence="3" type="ORF">Prudu_015492</name>
</gene>
<dbReference type="EMBL" id="AP019302">
    <property type="protein sequence ID" value="BBH04369.1"/>
    <property type="molecule type" value="Genomic_DNA"/>
</dbReference>
<sequence length="59" mass="6462">MAPITDCMRQGEFRWTHAATRAFEALKQKMTEAPVLRHPELTKVFEVACDASGVGIGAS</sequence>
<name>A0A4Y1RJG6_PRUDU</name>
<dbReference type="InterPro" id="IPR050951">
    <property type="entry name" value="Retrovirus_Pol_polyprotein"/>
</dbReference>
<accession>A0A4Y1RJG6</accession>